<feature type="region of interest" description="Disordered" evidence="2">
    <location>
        <begin position="149"/>
        <end position="183"/>
    </location>
</feature>
<dbReference type="AlphaFoldDB" id="A0A6A6T4Q4"/>
<dbReference type="OrthoDB" id="10261408at2759"/>
<organism evidence="5 6">
    <name type="scientific">Lophiostoma macrostomum CBS 122681</name>
    <dbReference type="NCBI Taxonomy" id="1314788"/>
    <lineage>
        <taxon>Eukaryota</taxon>
        <taxon>Fungi</taxon>
        <taxon>Dikarya</taxon>
        <taxon>Ascomycota</taxon>
        <taxon>Pezizomycotina</taxon>
        <taxon>Dothideomycetes</taxon>
        <taxon>Pleosporomycetidae</taxon>
        <taxon>Pleosporales</taxon>
        <taxon>Lophiostomataceae</taxon>
        <taxon>Lophiostoma</taxon>
    </lineage>
</organism>
<evidence type="ECO:0000313" key="6">
    <source>
        <dbReference type="Proteomes" id="UP000799324"/>
    </source>
</evidence>
<keyword evidence="1" id="KW-0539">Nucleus</keyword>
<dbReference type="GO" id="GO:0000981">
    <property type="term" value="F:DNA-binding transcription factor activity, RNA polymerase II-specific"/>
    <property type="evidence" value="ECO:0007669"/>
    <property type="project" value="InterPro"/>
</dbReference>
<dbReference type="SMART" id="SM00066">
    <property type="entry name" value="GAL4"/>
    <property type="match status" value="1"/>
</dbReference>
<evidence type="ECO:0000256" key="2">
    <source>
        <dbReference type="SAM" id="MobiDB-lite"/>
    </source>
</evidence>
<dbReference type="PANTHER" id="PTHR31668">
    <property type="entry name" value="GLUCOSE TRANSPORT TRANSCRIPTION REGULATOR RGT1-RELATED-RELATED"/>
    <property type="match status" value="1"/>
</dbReference>
<dbReference type="PROSITE" id="PS50048">
    <property type="entry name" value="ZN2_CY6_FUNGAL_2"/>
    <property type="match status" value="1"/>
</dbReference>
<feature type="compositionally biased region" description="Polar residues" evidence="2">
    <location>
        <begin position="66"/>
        <end position="86"/>
    </location>
</feature>
<dbReference type="InterPro" id="IPR050797">
    <property type="entry name" value="Carb_Metab_Trans_Reg"/>
</dbReference>
<dbReference type="SUPFAM" id="SSF57701">
    <property type="entry name" value="Zn2/Cys6 DNA-binding domain"/>
    <property type="match status" value="1"/>
</dbReference>
<dbReference type="Pfam" id="PF00172">
    <property type="entry name" value="Zn_clus"/>
    <property type="match status" value="1"/>
</dbReference>
<evidence type="ECO:0000313" key="5">
    <source>
        <dbReference type="EMBL" id="KAF2654652.1"/>
    </source>
</evidence>
<gene>
    <name evidence="5" type="ORF">K491DRAFT_758761</name>
</gene>
<feature type="domain" description="Zn(2)-C6 fungal-type" evidence="4">
    <location>
        <begin position="24"/>
        <end position="53"/>
    </location>
</feature>
<reference evidence="5" key="1">
    <citation type="journal article" date="2020" name="Stud. Mycol.">
        <title>101 Dothideomycetes genomes: a test case for predicting lifestyles and emergence of pathogens.</title>
        <authorList>
            <person name="Haridas S."/>
            <person name="Albert R."/>
            <person name="Binder M."/>
            <person name="Bloem J."/>
            <person name="Labutti K."/>
            <person name="Salamov A."/>
            <person name="Andreopoulos B."/>
            <person name="Baker S."/>
            <person name="Barry K."/>
            <person name="Bills G."/>
            <person name="Bluhm B."/>
            <person name="Cannon C."/>
            <person name="Castanera R."/>
            <person name="Culley D."/>
            <person name="Daum C."/>
            <person name="Ezra D."/>
            <person name="Gonzalez J."/>
            <person name="Henrissat B."/>
            <person name="Kuo A."/>
            <person name="Liang C."/>
            <person name="Lipzen A."/>
            <person name="Lutzoni F."/>
            <person name="Magnuson J."/>
            <person name="Mondo S."/>
            <person name="Nolan M."/>
            <person name="Ohm R."/>
            <person name="Pangilinan J."/>
            <person name="Park H.-J."/>
            <person name="Ramirez L."/>
            <person name="Alfaro M."/>
            <person name="Sun H."/>
            <person name="Tritt A."/>
            <person name="Yoshinaga Y."/>
            <person name="Zwiers L.-H."/>
            <person name="Turgeon B."/>
            <person name="Goodwin S."/>
            <person name="Spatafora J."/>
            <person name="Crous P."/>
            <person name="Grigoriev I."/>
        </authorList>
    </citation>
    <scope>NUCLEOTIDE SEQUENCE</scope>
    <source>
        <strain evidence="5">CBS 122681</strain>
    </source>
</reference>
<protein>
    <recommendedName>
        <fullName evidence="4">Zn(2)-C6 fungal-type domain-containing protein</fullName>
    </recommendedName>
</protein>
<feature type="compositionally biased region" description="Basic and acidic residues" evidence="2">
    <location>
        <begin position="167"/>
        <end position="177"/>
    </location>
</feature>
<dbReference type="InterPro" id="IPR001138">
    <property type="entry name" value="Zn2Cys6_DnaBD"/>
</dbReference>
<keyword evidence="3" id="KW-0812">Transmembrane</keyword>
<dbReference type="PROSITE" id="PS00463">
    <property type="entry name" value="ZN2_CY6_FUNGAL_1"/>
    <property type="match status" value="1"/>
</dbReference>
<dbReference type="CDD" id="cd00067">
    <property type="entry name" value="GAL4"/>
    <property type="match status" value="1"/>
</dbReference>
<accession>A0A6A6T4Q4</accession>
<dbReference type="InterPro" id="IPR036864">
    <property type="entry name" value="Zn2-C6_fun-type_DNA-bd_sf"/>
</dbReference>
<name>A0A6A6T4Q4_9PLEO</name>
<keyword evidence="3" id="KW-1133">Transmembrane helix</keyword>
<dbReference type="EMBL" id="MU004360">
    <property type="protein sequence ID" value="KAF2654652.1"/>
    <property type="molecule type" value="Genomic_DNA"/>
</dbReference>
<keyword evidence="3" id="KW-0472">Membrane</keyword>
<feature type="transmembrane region" description="Helical" evidence="3">
    <location>
        <begin position="275"/>
        <end position="297"/>
    </location>
</feature>
<keyword evidence="6" id="KW-1185">Reference proteome</keyword>
<dbReference type="GO" id="GO:0008270">
    <property type="term" value="F:zinc ion binding"/>
    <property type="evidence" value="ECO:0007669"/>
    <property type="project" value="InterPro"/>
</dbReference>
<dbReference type="Gene3D" id="4.10.240.10">
    <property type="entry name" value="Zn(2)-C6 fungal-type DNA-binding domain"/>
    <property type="match status" value="1"/>
</dbReference>
<evidence type="ECO:0000256" key="1">
    <source>
        <dbReference type="ARBA" id="ARBA00023242"/>
    </source>
</evidence>
<evidence type="ECO:0000256" key="3">
    <source>
        <dbReference type="SAM" id="Phobius"/>
    </source>
</evidence>
<dbReference type="Proteomes" id="UP000799324">
    <property type="component" value="Unassembled WGS sequence"/>
</dbReference>
<evidence type="ECO:0000259" key="4">
    <source>
        <dbReference type="PROSITE" id="PS50048"/>
    </source>
</evidence>
<proteinExistence type="predicted"/>
<sequence>MFTTLRLNKDTQNVEIAPRSAQKACTNCRAKKLRCPGGRSCERCRVKNIPCVYPRSLPRKGRTQLEAASNDSGNTPHHANAPLTTTPGLGDIDVDFSVILENLNHQGVALPACGSNSNGLSDSEHHDLFISQIIRSGDSPMEIEQRDITASSPGLNHDSDSSSTVGSEKDGTGPREADDSEDSVALDLGDIENVDTTVAEAGITCLSPYRLQLSHDGFSPSAYQAYDAVMFDPGCQCLSLASRLLEGLSIEESKACCESATRLLHLQKITLNQCFSFLGCFSCCSLSHFVFILIVICQKMASCFSRIYDMLLDQYLRLQGQLNLMDEHLRDASSEVVALQQVSVKYYELDGHEAPCVIGVLTVLQIRKLKEFLSRLRRLARGSNWDSHVVVMAGIEGEIKRQLRLYNRNCDTMFPLEEED</sequence>
<feature type="region of interest" description="Disordered" evidence="2">
    <location>
        <begin position="62"/>
        <end position="86"/>
    </location>
</feature>